<feature type="compositionally biased region" description="Basic and acidic residues" evidence="5">
    <location>
        <begin position="43"/>
        <end position="66"/>
    </location>
</feature>
<dbReference type="InterPro" id="IPR036390">
    <property type="entry name" value="WH_DNA-bd_sf"/>
</dbReference>
<keyword evidence="8" id="KW-1185">Reference proteome</keyword>
<dbReference type="InterPro" id="IPR036388">
    <property type="entry name" value="WH-like_DNA-bd_sf"/>
</dbReference>
<dbReference type="AlphaFoldDB" id="A0A2P4TBC0"/>
<dbReference type="Proteomes" id="UP000237246">
    <property type="component" value="Unassembled WGS sequence"/>
</dbReference>
<evidence type="ECO:0000259" key="6">
    <source>
        <dbReference type="Pfam" id="PF00447"/>
    </source>
</evidence>
<dbReference type="InterPro" id="IPR000232">
    <property type="entry name" value="HSF_DNA-bd"/>
</dbReference>
<evidence type="ECO:0000256" key="3">
    <source>
        <dbReference type="ARBA" id="ARBA00023125"/>
    </source>
</evidence>
<gene>
    <name evidence="7" type="ORF">CIB84_002604</name>
</gene>
<keyword evidence="3" id="KW-0238">DNA-binding</keyword>
<reference evidence="7 8" key="1">
    <citation type="submission" date="2018-01" db="EMBL/GenBank/DDBJ databases">
        <title>Comparison of the Chinese Bamboo Partridge and Red Junglefowl genome sequences highlights the importance of demography in genome evolution.</title>
        <authorList>
            <person name="Tiley G.P."/>
            <person name="Kimball R.T."/>
            <person name="Braun E.L."/>
            <person name="Burleigh J.G."/>
        </authorList>
    </citation>
    <scope>NUCLEOTIDE SEQUENCE [LARGE SCALE GENOMIC DNA]</scope>
    <source>
        <strain evidence="7">RTK389</strain>
        <tissue evidence="7">Blood</tissue>
    </source>
</reference>
<feature type="region of interest" description="Disordered" evidence="5">
    <location>
        <begin position="1"/>
        <end position="72"/>
    </location>
</feature>
<accession>A0A2P4TBC0</accession>
<evidence type="ECO:0000256" key="2">
    <source>
        <dbReference type="ARBA" id="ARBA00006403"/>
    </source>
</evidence>
<comment type="similarity">
    <text evidence="2">Belongs to the HSF family.</text>
</comment>
<comment type="caution">
    <text evidence="7">The sequence shown here is derived from an EMBL/GenBank/DDBJ whole genome shotgun (WGS) entry which is preliminary data.</text>
</comment>
<dbReference type="Pfam" id="PF00447">
    <property type="entry name" value="HSF_DNA-bind"/>
    <property type="match status" value="1"/>
</dbReference>
<feature type="domain" description="HSF-type DNA-binding" evidence="6">
    <location>
        <begin position="80"/>
        <end position="147"/>
    </location>
</feature>
<evidence type="ECO:0000313" key="7">
    <source>
        <dbReference type="EMBL" id="POI33644.1"/>
    </source>
</evidence>
<dbReference type="SUPFAM" id="SSF46785">
    <property type="entry name" value="Winged helix' DNA-binding domain"/>
    <property type="match status" value="1"/>
</dbReference>
<evidence type="ECO:0000256" key="4">
    <source>
        <dbReference type="ARBA" id="ARBA00023242"/>
    </source>
</evidence>
<comment type="subcellular location">
    <subcellularLocation>
        <location evidence="1">Nucleus</location>
    </subcellularLocation>
</comment>
<dbReference type="EMBL" id="PPHD01003153">
    <property type="protein sequence ID" value="POI33644.1"/>
    <property type="molecule type" value="Genomic_DNA"/>
</dbReference>
<evidence type="ECO:0000256" key="5">
    <source>
        <dbReference type="SAM" id="MobiDB-lite"/>
    </source>
</evidence>
<sequence>METPSSQTPGVSVPNTHPAVLASAAHPGRRKRTARDAALGPTEEEKASPFSHGEPHAKKQHHDLSEKCSATPKDLSPCSFLKKLWEVTESNHFQSILWGNDGDFIVIKESSFRTEVLTRRGPLKIFDIDSMKSFVHHLHHHGFYITEGDLPSSASRAEFLAEGAAISTPCEVRSTPNL</sequence>
<dbReference type="GO" id="GO:0043565">
    <property type="term" value="F:sequence-specific DNA binding"/>
    <property type="evidence" value="ECO:0007669"/>
    <property type="project" value="InterPro"/>
</dbReference>
<feature type="compositionally biased region" description="Polar residues" evidence="5">
    <location>
        <begin position="1"/>
        <end position="15"/>
    </location>
</feature>
<evidence type="ECO:0000313" key="8">
    <source>
        <dbReference type="Proteomes" id="UP000237246"/>
    </source>
</evidence>
<keyword evidence="4" id="KW-0539">Nucleus</keyword>
<dbReference type="Gene3D" id="1.10.10.10">
    <property type="entry name" value="Winged helix-like DNA-binding domain superfamily/Winged helix DNA-binding domain"/>
    <property type="match status" value="1"/>
</dbReference>
<dbReference type="GO" id="GO:0005634">
    <property type="term" value="C:nucleus"/>
    <property type="evidence" value="ECO:0007669"/>
    <property type="project" value="UniProtKB-SubCell"/>
</dbReference>
<protein>
    <recommendedName>
        <fullName evidence="6">HSF-type DNA-binding domain-containing protein</fullName>
    </recommendedName>
</protein>
<name>A0A2P4TBC0_BAMTH</name>
<dbReference type="GO" id="GO:0003700">
    <property type="term" value="F:DNA-binding transcription factor activity"/>
    <property type="evidence" value="ECO:0007669"/>
    <property type="project" value="InterPro"/>
</dbReference>
<organism evidence="7 8">
    <name type="scientific">Bambusicola thoracicus</name>
    <name type="common">Chinese bamboo-partridge</name>
    <name type="synonym">Perdix thoracica</name>
    <dbReference type="NCBI Taxonomy" id="9083"/>
    <lineage>
        <taxon>Eukaryota</taxon>
        <taxon>Metazoa</taxon>
        <taxon>Chordata</taxon>
        <taxon>Craniata</taxon>
        <taxon>Vertebrata</taxon>
        <taxon>Euteleostomi</taxon>
        <taxon>Archelosauria</taxon>
        <taxon>Archosauria</taxon>
        <taxon>Dinosauria</taxon>
        <taxon>Saurischia</taxon>
        <taxon>Theropoda</taxon>
        <taxon>Coelurosauria</taxon>
        <taxon>Aves</taxon>
        <taxon>Neognathae</taxon>
        <taxon>Galloanserae</taxon>
        <taxon>Galliformes</taxon>
        <taxon>Phasianidae</taxon>
        <taxon>Perdicinae</taxon>
        <taxon>Bambusicola</taxon>
    </lineage>
</organism>
<dbReference type="OrthoDB" id="6418155at2759"/>
<evidence type="ECO:0000256" key="1">
    <source>
        <dbReference type="ARBA" id="ARBA00004123"/>
    </source>
</evidence>
<proteinExistence type="inferred from homology"/>